<dbReference type="EMBL" id="JBHFNT010000140">
    <property type="protein sequence ID" value="MFB2836155.1"/>
    <property type="molecule type" value="Genomic_DNA"/>
</dbReference>
<comment type="caution">
    <text evidence="1">The sequence shown here is derived from an EMBL/GenBank/DDBJ whole genome shotgun (WGS) entry which is preliminary data.</text>
</comment>
<accession>A0ABV4WM56</accession>
<organism evidence="1 2">
    <name type="scientific">Floridaenema evergladense BLCC-F167</name>
    <dbReference type="NCBI Taxonomy" id="3153639"/>
    <lineage>
        <taxon>Bacteria</taxon>
        <taxon>Bacillati</taxon>
        <taxon>Cyanobacteriota</taxon>
        <taxon>Cyanophyceae</taxon>
        <taxon>Oscillatoriophycideae</taxon>
        <taxon>Aerosakkonematales</taxon>
        <taxon>Aerosakkonemataceae</taxon>
        <taxon>Floridanema</taxon>
        <taxon>Floridanema evergladense</taxon>
    </lineage>
</organism>
<protein>
    <submittedName>
        <fullName evidence="1">Uncharacterized protein</fullName>
    </submittedName>
</protein>
<gene>
    <name evidence="1" type="ORF">ACE1CA_16605</name>
</gene>
<proteinExistence type="predicted"/>
<keyword evidence="2" id="KW-1185">Reference proteome</keyword>
<reference evidence="1 2" key="1">
    <citation type="submission" date="2024-09" db="EMBL/GenBank/DDBJ databases">
        <title>Floridaenema gen nov. (Aerosakkonemataceae, Aerosakkonematales ord. nov., Cyanobacteria) from benthic tropical and subtropical fresh waters, with the description of four new species.</title>
        <authorList>
            <person name="Moretto J.A."/>
            <person name="Berthold D.E."/>
            <person name="Lefler F.W."/>
            <person name="Huang I.-S."/>
            <person name="Laughinghouse H. IV."/>
        </authorList>
    </citation>
    <scope>NUCLEOTIDE SEQUENCE [LARGE SCALE GENOMIC DNA]</scope>
    <source>
        <strain evidence="1 2">BLCC-F167</strain>
    </source>
</reference>
<name>A0ABV4WM56_9CYAN</name>
<sequence>MPQTKAIDELVDNLPTKSTTVYLLQGLDFVVPGEWENIVGFDNMIRAVTGKKDKDKIKKIRDRALKIYNEPSEGYQRAIWLYQIADTADSAMGAMAIANKLSEKVSFLSFLNKLTPKSDVIQSVDLGLKLVIELLAFSAIHQIPVTNFGAFANGLSKYSGQSLMRMAALISVDALVPLGPDFIRKVHTNLTSINPATLQQNPTFQSISGMIPGNSTTEKLGFMEQNFAAVQGWMNNFVQSHQLTPQNVVSHLKQYIDFADDKLDYVAAFLDVATNYYQHTGTQSVARHLIEKAAN</sequence>
<evidence type="ECO:0000313" key="1">
    <source>
        <dbReference type="EMBL" id="MFB2836155.1"/>
    </source>
</evidence>
<evidence type="ECO:0000313" key="2">
    <source>
        <dbReference type="Proteomes" id="UP001576780"/>
    </source>
</evidence>
<dbReference type="RefSeq" id="WP_413278548.1">
    <property type="nucleotide sequence ID" value="NZ_JBHFNT010000140.1"/>
</dbReference>
<dbReference type="Proteomes" id="UP001576780">
    <property type="component" value="Unassembled WGS sequence"/>
</dbReference>